<name>A0A6B2AWE8_PSESX</name>
<dbReference type="GO" id="GO:0000160">
    <property type="term" value="P:phosphorelay signal transduction system"/>
    <property type="evidence" value="ECO:0007669"/>
    <property type="project" value="InterPro"/>
</dbReference>
<dbReference type="PANTHER" id="PTHR45138">
    <property type="entry name" value="REGULATORY COMPONENTS OF SENSORY TRANSDUCTION SYSTEM"/>
    <property type="match status" value="1"/>
</dbReference>
<gene>
    <name evidence="5" type="ORF">PspP123CL_14300</name>
</gene>
<dbReference type="GO" id="GO:1902201">
    <property type="term" value="P:negative regulation of bacterial-type flagellum-dependent cell motility"/>
    <property type="evidence" value="ECO:0007669"/>
    <property type="project" value="TreeGrafter"/>
</dbReference>
<dbReference type="SMART" id="SM00448">
    <property type="entry name" value="REC"/>
    <property type="match status" value="2"/>
</dbReference>
<dbReference type="SMART" id="SM00267">
    <property type="entry name" value="GGDEF"/>
    <property type="match status" value="1"/>
</dbReference>
<dbReference type="InterPro" id="IPR050469">
    <property type="entry name" value="Diguanylate_Cyclase"/>
</dbReference>
<dbReference type="PANTHER" id="PTHR45138:SF9">
    <property type="entry name" value="DIGUANYLATE CYCLASE DGCM-RELATED"/>
    <property type="match status" value="1"/>
</dbReference>
<proteinExistence type="predicted"/>
<dbReference type="CDD" id="cd00156">
    <property type="entry name" value="REC"/>
    <property type="match status" value="1"/>
</dbReference>
<dbReference type="InterPro" id="IPR043128">
    <property type="entry name" value="Rev_trsase/Diguanyl_cyclase"/>
</dbReference>
<dbReference type="Gene3D" id="3.30.70.270">
    <property type="match status" value="1"/>
</dbReference>
<dbReference type="InterPro" id="IPR011006">
    <property type="entry name" value="CheY-like_superfamily"/>
</dbReference>
<evidence type="ECO:0000256" key="3">
    <source>
        <dbReference type="ARBA" id="ARBA00012528"/>
    </source>
</evidence>
<accession>A0A6B2AWE8</accession>
<dbReference type="EC" id="2.7.7.65" evidence="3"/>
<comment type="caution">
    <text evidence="5">The sequence shown here is derived from an EMBL/GenBank/DDBJ whole genome shotgun (WGS) entry which is preliminary data.</text>
</comment>
<dbReference type="Gene3D" id="3.40.50.2300">
    <property type="match status" value="2"/>
</dbReference>
<dbReference type="CDD" id="cd01949">
    <property type="entry name" value="GGDEF"/>
    <property type="match status" value="1"/>
</dbReference>
<dbReference type="GO" id="GO:0043709">
    <property type="term" value="P:cell adhesion involved in single-species biofilm formation"/>
    <property type="evidence" value="ECO:0007669"/>
    <property type="project" value="TreeGrafter"/>
</dbReference>
<dbReference type="PROSITE" id="PS50110">
    <property type="entry name" value="RESPONSE_REGULATORY"/>
    <property type="match status" value="2"/>
</dbReference>
<protein>
    <recommendedName>
        <fullName evidence="3">diguanylate cyclase</fullName>
        <ecNumber evidence="3">2.7.7.65</ecNumber>
    </recommendedName>
</protein>
<reference evidence="5" key="1">
    <citation type="journal article" date="2020" name="Phytopathology">
        <title>Zucchini vein clearing disease is caused by several lineages within Pseudomonas syringae species complex.</title>
        <authorList>
            <person name="Lacault C."/>
            <person name="Briand M."/>
            <person name="Jacques M.A."/>
            <person name="Darrasse A."/>
        </authorList>
    </citation>
    <scope>NUCLEOTIDE SEQUENCE</scope>
    <source>
        <strain evidence="5">P123</strain>
    </source>
</reference>
<dbReference type="FunFam" id="3.30.70.270:FF:000001">
    <property type="entry name" value="Diguanylate cyclase domain protein"/>
    <property type="match status" value="1"/>
</dbReference>
<evidence type="ECO:0000313" key="5">
    <source>
        <dbReference type="EMBL" id="NAO77103.1"/>
    </source>
</evidence>
<dbReference type="PROSITE" id="PS50887">
    <property type="entry name" value="GGDEF"/>
    <property type="match status" value="1"/>
</dbReference>
<dbReference type="SUPFAM" id="SSF55073">
    <property type="entry name" value="Nucleotide cyclase"/>
    <property type="match status" value="1"/>
</dbReference>
<comment type="catalytic activity">
    <reaction evidence="4">
        <text>2 GTP = 3',3'-c-di-GMP + 2 diphosphate</text>
        <dbReference type="Rhea" id="RHEA:24898"/>
        <dbReference type="ChEBI" id="CHEBI:33019"/>
        <dbReference type="ChEBI" id="CHEBI:37565"/>
        <dbReference type="ChEBI" id="CHEBI:58805"/>
        <dbReference type="EC" id="2.7.7.65"/>
    </reaction>
</comment>
<dbReference type="GO" id="GO:0005886">
    <property type="term" value="C:plasma membrane"/>
    <property type="evidence" value="ECO:0007669"/>
    <property type="project" value="UniProtKB-SubCell"/>
</dbReference>
<dbReference type="InterPro" id="IPR029787">
    <property type="entry name" value="Nucleotide_cyclase"/>
</dbReference>
<dbReference type="Pfam" id="PF00072">
    <property type="entry name" value="Response_reg"/>
    <property type="match status" value="1"/>
</dbReference>
<dbReference type="Pfam" id="PF00990">
    <property type="entry name" value="GGDEF"/>
    <property type="match status" value="1"/>
</dbReference>
<dbReference type="SUPFAM" id="SSF52172">
    <property type="entry name" value="CheY-like"/>
    <property type="match status" value="2"/>
</dbReference>
<sequence length="551" mass="62106">MTDPEDPSRDRLKHHFAQRVIHQARQILETWQRLQKAEWSIGDMAELKESTLRLSRFAERFEQAEHSALAKEISQALDAVEANRGRLNSRVITDLNRLMQRLSRTGLRHGDRFEQTALPPLRKPVYIVLQDHERAERLAKQLEFFGLAALSLHNVAEFQRAMAQRHPAAIVMDVDFSGPGKGLELASQAQEGLEQKLPLLFFSVNETDTPTRLAAVRAGGEEFLTGALEASSLLEKIEVLTCVAQYEPYKVLIIDDSRAQALHTERVLNAAGIVTRVLLDPIQAMSELAEFQPDLIILDMYMPGCTGTELAKVIRHNDRYVSVPIIYLSAEDDQDKQLDAMSEGGDDFLTKPIKPRHLITTVRNRAARARNLKARMVRDSLTGLYNHTHILQLLEDCSFRSRREGKPLCFAMLDIDHFKRVNDSHGHPMGDRVIKSLALFLKQRLRKTDFIGRYGGEEFAIVMPDTDIQSAHGVLDDIRHRFAEIHYPAQPADLFCTFSAGVVALGAHDDSLSLASQADTALYCAKHAGRNRVHSVLVDVPYHVVRTEIEA</sequence>
<dbReference type="NCBIfam" id="TIGR00254">
    <property type="entry name" value="GGDEF"/>
    <property type="match status" value="1"/>
</dbReference>
<dbReference type="GO" id="GO:0052621">
    <property type="term" value="F:diguanylate cyclase activity"/>
    <property type="evidence" value="ECO:0007669"/>
    <property type="project" value="UniProtKB-EC"/>
</dbReference>
<dbReference type="RefSeq" id="WP_024662599.1">
    <property type="nucleotide sequence ID" value="NZ_JAEILI010000010.1"/>
</dbReference>
<dbReference type="InterPro" id="IPR001789">
    <property type="entry name" value="Sig_transdc_resp-reg_receiver"/>
</dbReference>
<dbReference type="FunFam" id="3.40.50.2300:FF:000346">
    <property type="entry name" value="Diguanylate cyclase response regulator"/>
    <property type="match status" value="1"/>
</dbReference>
<dbReference type="AlphaFoldDB" id="A0A6B2AWE8"/>
<dbReference type="EMBL" id="VLIF01000007">
    <property type="protein sequence ID" value="NAO77103.1"/>
    <property type="molecule type" value="Genomic_DNA"/>
</dbReference>
<dbReference type="InterPro" id="IPR000160">
    <property type="entry name" value="GGDEF_dom"/>
</dbReference>
<comment type="cofactor">
    <cofactor evidence="1">
        <name>Mg(2+)</name>
        <dbReference type="ChEBI" id="CHEBI:18420"/>
    </cofactor>
</comment>
<organism evidence="5">
    <name type="scientific">Pseudomonas syringae</name>
    <dbReference type="NCBI Taxonomy" id="317"/>
    <lineage>
        <taxon>Bacteria</taxon>
        <taxon>Pseudomonadati</taxon>
        <taxon>Pseudomonadota</taxon>
        <taxon>Gammaproteobacteria</taxon>
        <taxon>Pseudomonadales</taxon>
        <taxon>Pseudomonadaceae</taxon>
        <taxon>Pseudomonas</taxon>
    </lineage>
</organism>
<evidence type="ECO:0000256" key="4">
    <source>
        <dbReference type="ARBA" id="ARBA00034247"/>
    </source>
</evidence>
<evidence type="ECO:0000256" key="2">
    <source>
        <dbReference type="ARBA" id="ARBA00004533"/>
    </source>
</evidence>
<evidence type="ECO:0000256" key="1">
    <source>
        <dbReference type="ARBA" id="ARBA00001946"/>
    </source>
</evidence>
<comment type="subcellular location">
    <subcellularLocation>
        <location evidence="2">Cell inner membrane</location>
    </subcellularLocation>
</comment>